<dbReference type="AlphaFoldDB" id="A0A5C5B9W4"/>
<evidence type="ECO:0000313" key="3">
    <source>
        <dbReference type="Proteomes" id="UP000313849"/>
    </source>
</evidence>
<dbReference type="Pfam" id="PF13701">
    <property type="entry name" value="DDE_Tnp_1_4"/>
    <property type="match status" value="1"/>
</dbReference>
<name>A0A5C5B9W4_9MICO</name>
<proteinExistence type="predicted"/>
<accession>A0A5C5B9W4</accession>
<gene>
    <name evidence="2" type="ORF">FH969_14915</name>
</gene>
<dbReference type="InterPro" id="IPR047960">
    <property type="entry name" value="Transpos_IS1380"/>
</dbReference>
<dbReference type="NCBIfam" id="NF033539">
    <property type="entry name" value="transpos_IS1380"/>
    <property type="match status" value="1"/>
</dbReference>
<feature type="domain" description="Transposase DDE" evidence="1">
    <location>
        <begin position="115"/>
        <end position="426"/>
    </location>
</feature>
<dbReference type="EMBL" id="VENP01000131">
    <property type="protein sequence ID" value="TNU72752.1"/>
    <property type="molecule type" value="Genomic_DNA"/>
</dbReference>
<evidence type="ECO:0000259" key="1">
    <source>
        <dbReference type="Pfam" id="PF13701"/>
    </source>
</evidence>
<dbReference type="InterPro" id="IPR025668">
    <property type="entry name" value="Tnp_DDE_dom"/>
</dbReference>
<organism evidence="2 3">
    <name type="scientific">Miniimonas arenae</name>
    <dbReference type="NCBI Taxonomy" id="676201"/>
    <lineage>
        <taxon>Bacteria</taxon>
        <taxon>Bacillati</taxon>
        <taxon>Actinomycetota</taxon>
        <taxon>Actinomycetes</taxon>
        <taxon>Micrococcales</taxon>
        <taxon>Beutenbergiaceae</taxon>
        <taxon>Miniimonas</taxon>
    </lineage>
</organism>
<protein>
    <submittedName>
        <fullName evidence="2">IS1380 family transposase</fullName>
    </submittedName>
</protein>
<comment type="caution">
    <text evidence="2">The sequence shown here is derived from an EMBL/GenBank/DDBJ whole genome shotgun (WGS) entry which is preliminary data.</text>
</comment>
<reference evidence="2 3" key="1">
    <citation type="submission" date="2019-06" db="EMBL/GenBank/DDBJ databases">
        <title>Draft genome sequence of Miniimonas arenae KCTC 19750T isolated from sea sand.</title>
        <authorList>
            <person name="Park S.-J."/>
        </authorList>
    </citation>
    <scope>NUCLEOTIDE SEQUENCE [LARGE SCALE GENOMIC DNA]</scope>
    <source>
        <strain evidence="2 3">KCTC 19750</strain>
    </source>
</reference>
<dbReference type="Proteomes" id="UP000313849">
    <property type="component" value="Unassembled WGS sequence"/>
</dbReference>
<evidence type="ECO:0000313" key="2">
    <source>
        <dbReference type="EMBL" id="TNU72752.1"/>
    </source>
</evidence>
<keyword evidence="3" id="KW-1185">Reference proteome</keyword>
<sequence>MVPVMALADRAGLGALVAEHVRVPGSAGANGPGKVAAVVAGMVAGADSFEDLAVLRHGGMGRLLAAAPAPTTLGTHLRAYTFGHVRQLDAVASRLLAALAARTPVLAGVGQVAWIDVDDTIKAMHGYQQQGVAYGYSGVKGLNAQLAVLSTPMDAPLIAGVRLRKGNVASAHGAPKLIGDAVATARRCGAVGLLTVRADSAYYQRAVVAAARAAGARFSITARVNPQITKAIASIAEHAWTAIRYPNAVFDEQAGGWVCDASIAEVAFTAFTSRPAAEHVTARLIVRRVKRLNPRTSAGQGELFQTYRYHAIFTDSPEPMLDAEAHHRDHAIVEQVIADLKAGPLAHLPSGTFTANAAWTTLATIAFNLTRATAAIAGTTMARATTATIRRRLIHIAARVASTARRLHLHLPAAWPWAPAFTTVFEATCRPPRAASP</sequence>
<dbReference type="OrthoDB" id="3718343at2"/>